<proteinExistence type="predicted"/>
<evidence type="ECO:0000259" key="1">
    <source>
        <dbReference type="Pfam" id="PF14365"/>
    </source>
</evidence>
<dbReference type="EMBL" id="WOCE01000025">
    <property type="protein sequence ID" value="KAE9584961.1"/>
    <property type="molecule type" value="Genomic_DNA"/>
</dbReference>
<dbReference type="OrthoDB" id="1935425at2759"/>
<comment type="caution">
    <text evidence="2">The sequence shown here is derived from an EMBL/GenBank/DDBJ whole genome shotgun (WGS) entry which is preliminary data.</text>
</comment>
<accession>A0A6A5LZF8</accession>
<dbReference type="Proteomes" id="UP000447434">
    <property type="component" value="Chromosome 25"/>
</dbReference>
<sequence length="99" mass="10894">MVLNCEKMWVEKVVLCFMFVLLVPFTCASRATINGGGGGSNQKLDEVQNLLKSLNKPAVKSIKSPDGDIIDCVNILQQPTFDHPALKNHNSGEQFLFSN</sequence>
<evidence type="ECO:0000313" key="2">
    <source>
        <dbReference type="EMBL" id="KAE9584961.1"/>
    </source>
</evidence>
<keyword evidence="3" id="KW-1185">Reference proteome</keyword>
<protein>
    <submittedName>
        <fullName evidence="2">Putative neprosin activation peptide</fullName>
    </submittedName>
</protein>
<evidence type="ECO:0000313" key="3">
    <source>
        <dbReference type="Proteomes" id="UP000447434"/>
    </source>
</evidence>
<organism evidence="2 3">
    <name type="scientific">Lupinus albus</name>
    <name type="common">White lupine</name>
    <name type="synonym">Lupinus termis</name>
    <dbReference type="NCBI Taxonomy" id="3870"/>
    <lineage>
        <taxon>Eukaryota</taxon>
        <taxon>Viridiplantae</taxon>
        <taxon>Streptophyta</taxon>
        <taxon>Embryophyta</taxon>
        <taxon>Tracheophyta</taxon>
        <taxon>Spermatophyta</taxon>
        <taxon>Magnoliopsida</taxon>
        <taxon>eudicotyledons</taxon>
        <taxon>Gunneridae</taxon>
        <taxon>Pentapetalae</taxon>
        <taxon>rosids</taxon>
        <taxon>fabids</taxon>
        <taxon>Fabales</taxon>
        <taxon>Fabaceae</taxon>
        <taxon>Papilionoideae</taxon>
        <taxon>50 kb inversion clade</taxon>
        <taxon>genistoids sensu lato</taxon>
        <taxon>core genistoids</taxon>
        <taxon>Genisteae</taxon>
        <taxon>Lupinus</taxon>
    </lineage>
</organism>
<name>A0A6A5LZF8_LUPAL</name>
<gene>
    <name evidence="2" type="ORF">Lalb_Chr25g0283971</name>
</gene>
<dbReference type="Pfam" id="PF14365">
    <property type="entry name" value="Neprosin_AP"/>
    <property type="match status" value="1"/>
</dbReference>
<reference evidence="3" key="1">
    <citation type="journal article" date="2020" name="Nat. Commun.">
        <title>Genome sequence of the cluster root forming white lupin.</title>
        <authorList>
            <person name="Hufnagel B."/>
            <person name="Marques A."/>
            <person name="Soriano A."/>
            <person name="Marques L."/>
            <person name="Divol F."/>
            <person name="Doumas P."/>
            <person name="Sallet E."/>
            <person name="Mancinotti D."/>
            <person name="Carrere S."/>
            <person name="Marande W."/>
            <person name="Arribat S."/>
            <person name="Keller J."/>
            <person name="Huneau C."/>
            <person name="Blein T."/>
            <person name="Aime D."/>
            <person name="Laguerre M."/>
            <person name="Taylor J."/>
            <person name="Schubert V."/>
            <person name="Nelson M."/>
            <person name="Geu-Flores F."/>
            <person name="Crespi M."/>
            <person name="Gallardo-Guerrero K."/>
            <person name="Delaux P.-M."/>
            <person name="Salse J."/>
            <person name="Berges H."/>
            <person name="Guyot R."/>
            <person name="Gouzy J."/>
            <person name="Peret B."/>
        </authorList>
    </citation>
    <scope>NUCLEOTIDE SEQUENCE [LARGE SCALE GENOMIC DNA]</scope>
    <source>
        <strain evidence="3">cv. Amiga</strain>
    </source>
</reference>
<dbReference type="AlphaFoldDB" id="A0A6A5LZF8"/>
<dbReference type="InterPro" id="IPR025521">
    <property type="entry name" value="Neprosin_propep"/>
</dbReference>
<feature type="domain" description="Neprosin activation peptide" evidence="1">
    <location>
        <begin position="61"/>
        <end position="90"/>
    </location>
</feature>